<dbReference type="OrthoDB" id="4742917at2759"/>
<gene>
    <name evidence="2" type="ORF">E0Z10_g2916</name>
</gene>
<organism evidence="2 3">
    <name type="scientific">Xylaria hypoxylon</name>
    <dbReference type="NCBI Taxonomy" id="37992"/>
    <lineage>
        <taxon>Eukaryota</taxon>
        <taxon>Fungi</taxon>
        <taxon>Dikarya</taxon>
        <taxon>Ascomycota</taxon>
        <taxon>Pezizomycotina</taxon>
        <taxon>Sordariomycetes</taxon>
        <taxon>Xylariomycetidae</taxon>
        <taxon>Xylariales</taxon>
        <taxon>Xylariaceae</taxon>
        <taxon>Xylaria</taxon>
    </lineage>
</organism>
<evidence type="ECO:0000313" key="3">
    <source>
        <dbReference type="Proteomes" id="UP000297716"/>
    </source>
</evidence>
<sequence length="613" mass="69498">MVSPGLSRDFPAASPPVPSGNLLLIKPFNPTSEMNLSIASPMIPTTSLDTIPDSNTDVASAKGLSLPHHDQYQPLSSVSATMTTPRHPVISSPHVGPESNKSFALSDDSIIAQFDIPRTAYIRRPGDHTIDISWSAYLEMHNYRSSFLPLRGTERDRYRSIIEEAEAQETEKRRVVVEALNMIYDAELEVGNMLQTRQHHTARGLSMVPPLIREQHIIDRLALGQGYDKLNFFKGHYKTRFGVLTACCIIPEGDWYLGHRPGDPIIRIKQHPINRGGVNQGDMFYVRDLAGPKDGDEIEIYQTRFEGIVPFNPRELYQRFTRYAFPAFVQMVIAAIGFDPRNRGHTAHGWAKAIEHVRTSEFEELSERDRAGILKLLRRIWQIKYGIDTKNYPGFLKSQVATSMSCFREMGWLMSRLQRDAPNVTHHHYWKYCKGLLQDITGRDATLLAQEYFDITLADEAEELLSDGDVENVLAYKQSKAHRDMVMVKLQDLYNTSGPGAEVSLQDINDLRNIATKYLSKSRYSEWLSRHPAKEISTATASTATTSTATTSTATTQQKPISKKRKRPEIDQDHDDLPAPAPALKNQAKQQNPPRQKRKYTATKRVREDKEQR</sequence>
<comment type="caution">
    <text evidence="2">The sequence shown here is derived from an EMBL/GenBank/DDBJ whole genome shotgun (WGS) entry which is preliminary data.</text>
</comment>
<keyword evidence="3" id="KW-1185">Reference proteome</keyword>
<dbReference type="AlphaFoldDB" id="A0A4Z0Z4W6"/>
<feature type="compositionally biased region" description="Low complexity" evidence="1">
    <location>
        <begin position="537"/>
        <end position="556"/>
    </location>
</feature>
<evidence type="ECO:0000256" key="1">
    <source>
        <dbReference type="SAM" id="MobiDB-lite"/>
    </source>
</evidence>
<evidence type="ECO:0000313" key="2">
    <source>
        <dbReference type="EMBL" id="TGJ85843.1"/>
    </source>
</evidence>
<accession>A0A4Z0Z4W6</accession>
<dbReference type="EMBL" id="SKBN01000038">
    <property type="protein sequence ID" value="TGJ85843.1"/>
    <property type="molecule type" value="Genomic_DNA"/>
</dbReference>
<feature type="compositionally biased region" description="Basic and acidic residues" evidence="1">
    <location>
        <begin position="568"/>
        <end position="577"/>
    </location>
</feature>
<feature type="region of interest" description="Disordered" evidence="1">
    <location>
        <begin position="534"/>
        <end position="613"/>
    </location>
</feature>
<protein>
    <submittedName>
        <fullName evidence="2">Uncharacterized protein</fullName>
    </submittedName>
</protein>
<name>A0A4Z0Z4W6_9PEZI</name>
<reference evidence="2 3" key="1">
    <citation type="submission" date="2019-03" db="EMBL/GenBank/DDBJ databases">
        <title>Draft genome sequence of Xylaria hypoxylon DSM 108379, a ubiquitous saprotrophic-parasitic fungi on hardwood.</title>
        <authorList>
            <person name="Buettner E."/>
            <person name="Leonhardt S."/>
            <person name="Gebauer A.M."/>
            <person name="Liers C."/>
            <person name="Hofrichter M."/>
            <person name="Kellner H."/>
        </authorList>
    </citation>
    <scope>NUCLEOTIDE SEQUENCE [LARGE SCALE GENOMIC DNA]</scope>
    <source>
        <strain evidence="2 3">DSM 108379</strain>
    </source>
</reference>
<feature type="compositionally biased region" description="Basic residues" evidence="1">
    <location>
        <begin position="595"/>
        <end position="604"/>
    </location>
</feature>
<dbReference type="Proteomes" id="UP000297716">
    <property type="component" value="Unassembled WGS sequence"/>
</dbReference>
<proteinExistence type="predicted"/>